<dbReference type="GO" id="GO:0030514">
    <property type="term" value="P:negative regulation of BMP signaling pathway"/>
    <property type="evidence" value="ECO:0007669"/>
    <property type="project" value="TreeGrafter"/>
</dbReference>
<dbReference type="GO" id="GO:0000978">
    <property type="term" value="F:RNA polymerase II cis-regulatory region sequence-specific DNA binding"/>
    <property type="evidence" value="ECO:0007669"/>
    <property type="project" value="TreeGrafter"/>
</dbReference>
<dbReference type="InterPro" id="IPR003380">
    <property type="entry name" value="SKI/SNO/DAC"/>
</dbReference>
<dbReference type="InterPro" id="IPR023216">
    <property type="entry name" value="Tscrpt_reg_SKI_SnoN"/>
</dbReference>
<dbReference type="GO" id="GO:0005667">
    <property type="term" value="C:transcription regulator complex"/>
    <property type="evidence" value="ECO:0007669"/>
    <property type="project" value="TreeGrafter"/>
</dbReference>
<dbReference type="OrthoDB" id="3938623at2759"/>
<dbReference type="Gene3D" id="3.10.260.20">
    <property type="entry name" value="Ski"/>
    <property type="match status" value="1"/>
</dbReference>
<protein>
    <recommendedName>
        <fullName evidence="2">c-SKI SMAD4-binding domain-containing protein</fullName>
    </recommendedName>
</protein>
<comment type="similarity">
    <text evidence="1">Belongs to the SKI family.</text>
</comment>
<comment type="caution">
    <text evidence="3">The sequence shown here is derived from an EMBL/GenBank/DDBJ whole genome shotgun (WGS) entry which is preliminary data.</text>
</comment>
<dbReference type="Gene3D" id="3.10.390.10">
    <property type="entry name" value="SAND domain-like"/>
    <property type="match status" value="1"/>
</dbReference>
<name>A0A2J7R0K8_9NEOP</name>
<dbReference type="GO" id="GO:0000981">
    <property type="term" value="F:DNA-binding transcription factor activity, RNA polymerase II-specific"/>
    <property type="evidence" value="ECO:0007669"/>
    <property type="project" value="TreeGrafter"/>
</dbReference>
<dbReference type="InterPro" id="IPR010919">
    <property type="entry name" value="SAND-like_dom_sf"/>
</dbReference>
<proteinExistence type="inferred from homology"/>
<dbReference type="SUPFAM" id="SSF46955">
    <property type="entry name" value="Putative DNA-binding domain"/>
    <property type="match status" value="1"/>
</dbReference>
<dbReference type="SMART" id="SM01046">
    <property type="entry name" value="c-SKI_SMAD_bind"/>
    <property type="match status" value="1"/>
</dbReference>
<gene>
    <name evidence="3" type="ORF">B7P43_G15320</name>
</gene>
<dbReference type="PANTHER" id="PTHR10005">
    <property type="entry name" value="SKI ONCOGENE-RELATED"/>
    <property type="match status" value="1"/>
</dbReference>
<dbReference type="STRING" id="105785.A0A2J7R0K8"/>
<evidence type="ECO:0000256" key="1">
    <source>
        <dbReference type="ARBA" id="ARBA00009513"/>
    </source>
</evidence>
<dbReference type="InterPro" id="IPR009061">
    <property type="entry name" value="DNA-bd_dom_put_sf"/>
</dbReference>
<organism evidence="3 4">
    <name type="scientific">Cryptotermes secundus</name>
    <dbReference type="NCBI Taxonomy" id="105785"/>
    <lineage>
        <taxon>Eukaryota</taxon>
        <taxon>Metazoa</taxon>
        <taxon>Ecdysozoa</taxon>
        <taxon>Arthropoda</taxon>
        <taxon>Hexapoda</taxon>
        <taxon>Insecta</taxon>
        <taxon>Pterygota</taxon>
        <taxon>Neoptera</taxon>
        <taxon>Polyneoptera</taxon>
        <taxon>Dictyoptera</taxon>
        <taxon>Blattodea</taxon>
        <taxon>Blattoidea</taxon>
        <taxon>Termitoidae</taxon>
        <taxon>Kalotermitidae</taxon>
        <taxon>Cryptotermitinae</taxon>
        <taxon>Cryptotermes</taxon>
    </lineage>
</organism>
<dbReference type="Pfam" id="PF02437">
    <property type="entry name" value="Ski_Sno_DHD"/>
    <property type="match status" value="1"/>
</dbReference>
<dbReference type="GO" id="GO:0005634">
    <property type="term" value="C:nucleus"/>
    <property type="evidence" value="ECO:0007669"/>
    <property type="project" value="TreeGrafter"/>
</dbReference>
<dbReference type="CDD" id="cd21079">
    <property type="entry name" value="DHD_Ski_Sno"/>
    <property type="match status" value="1"/>
</dbReference>
<evidence type="ECO:0000313" key="4">
    <source>
        <dbReference type="Proteomes" id="UP000235965"/>
    </source>
</evidence>
<dbReference type="GO" id="GO:0046332">
    <property type="term" value="F:SMAD binding"/>
    <property type="evidence" value="ECO:0007669"/>
    <property type="project" value="InterPro"/>
</dbReference>
<dbReference type="InterPro" id="IPR014890">
    <property type="entry name" value="c-SKI_SMAD4-bd_dom"/>
</dbReference>
<evidence type="ECO:0000313" key="3">
    <source>
        <dbReference type="EMBL" id="PNF34369.1"/>
    </source>
</evidence>
<evidence type="ECO:0000259" key="2">
    <source>
        <dbReference type="SMART" id="SM01046"/>
    </source>
</evidence>
<reference evidence="3 4" key="1">
    <citation type="submission" date="2017-12" db="EMBL/GenBank/DDBJ databases">
        <title>Hemimetabolous genomes reveal molecular basis of termite eusociality.</title>
        <authorList>
            <person name="Harrison M.C."/>
            <person name="Jongepier E."/>
            <person name="Robertson H.M."/>
            <person name="Arning N."/>
            <person name="Bitard-Feildel T."/>
            <person name="Chao H."/>
            <person name="Childers C.P."/>
            <person name="Dinh H."/>
            <person name="Doddapaneni H."/>
            <person name="Dugan S."/>
            <person name="Gowin J."/>
            <person name="Greiner C."/>
            <person name="Han Y."/>
            <person name="Hu H."/>
            <person name="Hughes D.S.T."/>
            <person name="Huylmans A.-K."/>
            <person name="Kemena C."/>
            <person name="Kremer L.P.M."/>
            <person name="Lee S.L."/>
            <person name="Lopez-Ezquerra A."/>
            <person name="Mallet L."/>
            <person name="Monroy-Kuhn J.M."/>
            <person name="Moser A."/>
            <person name="Murali S.C."/>
            <person name="Muzny D.M."/>
            <person name="Otani S."/>
            <person name="Piulachs M.-D."/>
            <person name="Poelchau M."/>
            <person name="Qu J."/>
            <person name="Schaub F."/>
            <person name="Wada-Katsumata A."/>
            <person name="Worley K.C."/>
            <person name="Xie Q."/>
            <person name="Ylla G."/>
            <person name="Poulsen M."/>
            <person name="Gibbs R.A."/>
            <person name="Schal C."/>
            <person name="Richards S."/>
            <person name="Belles X."/>
            <person name="Korb J."/>
            <person name="Bornberg-Bauer E."/>
        </authorList>
    </citation>
    <scope>NUCLEOTIDE SEQUENCE [LARGE SCALE GENOMIC DNA]</scope>
    <source>
        <tissue evidence="3">Whole body</tissue>
    </source>
</reference>
<dbReference type="Proteomes" id="UP000235965">
    <property type="component" value="Unassembled WGS sequence"/>
</dbReference>
<dbReference type="InParanoid" id="A0A2J7R0K8"/>
<dbReference type="FunFam" id="3.10.260.20:FF:000002">
    <property type="entry name" value="SKI-like oncogene a"/>
    <property type="match status" value="1"/>
</dbReference>
<dbReference type="GO" id="GO:0005737">
    <property type="term" value="C:cytoplasm"/>
    <property type="evidence" value="ECO:0007669"/>
    <property type="project" value="TreeGrafter"/>
</dbReference>
<keyword evidence="4" id="KW-1185">Reference proteome</keyword>
<dbReference type="EMBL" id="NEVH01008232">
    <property type="protein sequence ID" value="PNF34369.1"/>
    <property type="molecule type" value="Genomic_DNA"/>
</dbReference>
<accession>A0A2J7R0K8</accession>
<dbReference type="AlphaFoldDB" id="A0A2J7R0K8"/>
<sequence>MMETVVGVSKQQPYSPHLKKVLKTYQLSAVKSLQGPSTLLGTAAVHVVPKKEPAPPSASDCGDVFMTPPPFPIQQLPILTTPDQSHSELSETVLEGETISCFEVGGEKRLCLPQVFNSVLREFSLFQIRQVCEEFRIFFSECNKEQLIVLKMTGILPKTAHSCGLITKTDAERLSIAMLHRSAVNKATVCHEGALSVKVYHECFGKCKGICTPELYTDSNAQCIECVECHGMFSPQKFVCHAHHFREKRTCHWGFDPSNWRSYLLIAEDQEEHEHLAKVLEKFKEQHDNTVNTLQHNKRKQVHLNAAI</sequence>
<dbReference type="PANTHER" id="PTHR10005:SF25">
    <property type="entry name" value="SNO ONCOGENE, ISOFORM B"/>
    <property type="match status" value="1"/>
</dbReference>
<dbReference type="Pfam" id="PF08782">
    <property type="entry name" value="c-SKI_SMAD_bind"/>
    <property type="match status" value="1"/>
</dbReference>
<dbReference type="InterPro" id="IPR037000">
    <property type="entry name" value="Ski_DNA-bd_sf"/>
</dbReference>
<feature type="domain" description="c-SKI SMAD4-binding" evidence="2">
    <location>
        <begin position="196"/>
        <end position="288"/>
    </location>
</feature>
<dbReference type="SUPFAM" id="SSF63763">
    <property type="entry name" value="SAND domain-like"/>
    <property type="match status" value="1"/>
</dbReference>